<gene>
    <name evidence="5" type="ORF">CFBP5473_02920</name>
    <name evidence="6" type="ORF">J5285_02470</name>
</gene>
<evidence type="ECO:0000313" key="6">
    <source>
        <dbReference type="EMBL" id="QYA07616.1"/>
    </source>
</evidence>
<dbReference type="GO" id="GO:0043177">
    <property type="term" value="F:organic acid binding"/>
    <property type="evidence" value="ECO:0007669"/>
    <property type="project" value="InterPro"/>
</dbReference>
<dbReference type="Gene3D" id="3.40.190.10">
    <property type="entry name" value="Periplasmic binding protein-like II"/>
    <property type="match status" value="1"/>
</dbReference>
<dbReference type="PIRSF" id="PIRSF039026">
    <property type="entry name" value="SiaP"/>
    <property type="match status" value="1"/>
</dbReference>
<feature type="binding site" evidence="3">
    <location>
        <position position="217"/>
    </location>
    <ligand>
        <name>substrate</name>
    </ligand>
</feature>
<dbReference type="Gene3D" id="3.40.190.170">
    <property type="entry name" value="Bacterial extracellular solute-binding protein, family 7"/>
    <property type="match status" value="1"/>
</dbReference>
<dbReference type="GO" id="GO:0046872">
    <property type="term" value="F:metal ion binding"/>
    <property type="evidence" value="ECO:0007669"/>
    <property type="project" value="UniProtKB-KW"/>
</dbReference>
<organism evidence="5 7">
    <name type="scientific">Agrobacterium larrymoorei</name>
    <dbReference type="NCBI Taxonomy" id="160699"/>
    <lineage>
        <taxon>Bacteria</taxon>
        <taxon>Pseudomonadati</taxon>
        <taxon>Pseudomonadota</taxon>
        <taxon>Alphaproteobacteria</taxon>
        <taxon>Hyphomicrobiales</taxon>
        <taxon>Rhizobiaceae</taxon>
        <taxon>Rhizobium/Agrobacterium group</taxon>
        <taxon>Agrobacterium</taxon>
    </lineage>
</organism>
<dbReference type="EMBL" id="CP072167">
    <property type="protein sequence ID" value="QYA07616.1"/>
    <property type="molecule type" value="Genomic_DNA"/>
</dbReference>
<evidence type="ECO:0000256" key="3">
    <source>
        <dbReference type="PIRSR" id="PIRSR039026-2"/>
    </source>
</evidence>
<reference evidence="6 8" key="2">
    <citation type="submission" date="2021-03" db="EMBL/GenBank/DDBJ databases">
        <title>Rapid diversification of plasmids in a genus of pathogenic and nitrogen fixing bacteria.</title>
        <authorList>
            <person name="Weisberg A.J."/>
            <person name="Miller M."/>
            <person name="Ream W."/>
            <person name="Grunwald N.J."/>
            <person name="Chang J.H."/>
        </authorList>
    </citation>
    <scope>NUCLEOTIDE SEQUENCE [LARGE SCALE GENOMIC DNA]</scope>
    <source>
        <strain evidence="6 8">AF3.44</strain>
    </source>
</reference>
<sequence>MDRRSFIKKGAVAGAGAAAAGVLAAPAIAQQNTKITWRLTSSFPKSLDTIFGGAQDIASHVNAATDGNFNIQIFAAGEIVPGLQAADAVSSGTVEMCHTCSYYYVGKDPTFAIGTAIPFGLNARLTNSWFYEGNGNKLLNEFYAKHNLYGMISGNTGVQMGGWFRKEINTVDDFKGVKMRIAGLAGKVVEKLGVVPQQIAGGDIYPALEKGTIDAAEWVGPYDDHKLGFQKVAKYYYYPAFWEGGPVIHSFVNLDKWNNLPKNYQAVLQDACAFANTNMMAKYDAKNPTAIKQIVAEGATLRPFSQDILDACYKAALEVYAEISATNPDFKKVYKDQVAFKREGYLWMQLAEYTFDTFMMIQQRNGKL</sequence>
<dbReference type="Proteomes" id="UP000298545">
    <property type="component" value="Chromosome circular"/>
</dbReference>
<dbReference type="PANTHER" id="PTHR33376">
    <property type="match status" value="1"/>
</dbReference>
<dbReference type="KEGG" id="alf:CFBP5473_02920"/>
<dbReference type="Proteomes" id="UP000826513">
    <property type="component" value="Chromosome 1"/>
</dbReference>
<feature type="binding site" evidence="3">
    <location>
        <position position="243"/>
    </location>
    <ligand>
        <name>substrate</name>
    </ligand>
</feature>
<dbReference type="GO" id="GO:0031317">
    <property type="term" value="C:tripartite ATP-independent periplasmic transporter complex"/>
    <property type="evidence" value="ECO:0007669"/>
    <property type="project" value="InterPro"/>
</dbReference>
<feature type="signal peptide" evidence="4">
    <location>
        <begin position="1"/>
        <end position="24"/>
    </location>
</feature>
<keyword evidence="8" id="KW-1185">Reference proteome</keyword>
<dbReference type="InterPro" id="IPR038404">
    <property type="entry name" value="TRAP_DctP_sf"/>
</dbReference>
<evidence type="ECO:0000256" key="4">
    <source>
        <dbReference type="SAM" id="SignalP"/>
    </source>
</evidence>
<dbReference type="GO" id="GO:0015849">
    <property type="term" value="P:organic acid transport"/>
    <property type="evidence" value="ECO:0007669"/>
    <property type="project" value="InterPro"/>
</dbReference>
<evidence type="ECO:0000256" key="2">
    <source>
        <dbReference type="PIRSR" id="PIRSR039026-1"/>
    </source>
</evidence>
<keyword evidence="3" id="KW-0479">Metal-binding</keyword>
<accession>A0A4D7DRR5</accession>
<dbReference type="CDD" id="cd13682">
    <property type="entry name" value="PBP2_TRAP_alpha-ketoacid"/>
    <property type="match status" value="1"/>
</dbReference>
<feature type="chain" id="PRO_5044606313" evidence="4">
    <location>
        <begin position="25"/>
        <end position="368"/>
    </location>
</feature>
<dbReference type="EMBL" id="CP039691">
    <property type="protein sequence ID" value="QCI96956.1"/>
    <property type="molecule type" value="Genomic_DNA"/>
</dbReference>
<evidence type="ECO:0000313" key="7">
    <source>
        <dbReference type="Proteomes" id="UP000298545"/>
    </source>
</evidence>
<dbReference type="AlphaFoldDB" id="A0A4D7DRR5"/>
<proteinExistence type="predicted"/>
<dbReference type="InterPro" id="IPR006311">
    <property type="entry name" value="TAT_signal"/>
</dbReference>
<keyword evidence="1 4" id="KW-0732">Signal</keyword>
<dbReference type="Pfam" id="PF03480">
    <property type="entry name" value="DctP"/>
    <property type="match status" value="1"/>
</dbReference>
<dbReference type="GO" id="GO:0055085">
    <property type="term" value="P:transmembrane transport"/>
    <property type="evidence" value="ECO:0007669"/>
    <property type="project" value="InterPro"/>
</dbReference>
<feature type="binding site" evidence="3">
    <location>
        <position position="218"/>
    </location>
    <ligand>
        <name>Na(+)</name>
        <dbReference type="ChEBI" id="CHEBI:29101"/>
    </ligand>
</feature>
<dbReference type="InterPro" id="IPR026289">
    <property type="entry name" value="SBP_TakP-like"/>
</dbReference>
<name>A0A4D7DRR5_9HYPH</name>
<evidence type="ECO:0000313" key="8">
    <source>
        <dbReference type="Proteomes" id="UP000826513"/>
    </source>
</evidence>
<dbReference type="OrthoDB" id="9780733at2"/>
<dbReference type="NCBIfam" id="NF037995">
    <property type="entry name" value="TRAP_S1"/>
    <property type="match status" value="1"/>
</dbReference>
<protein>
    <submittedName>
        <fullName evidence="5">ABC transporter substrate-binding protein</fullName>
    </submittedName>
    <submittedName>
        <fullName evidence="6">TRAP transporter substrate-binding protein</fullName>
    </submittedName>
</protein>
<dbReference type="InterPro" id="IPR041722">
    <property type="entry name" value="TakP/all3028"/>
</dbReference>
<evidence type="ECO:0000256" key="1">
    <source>
        <dbReference type="ARBA" id="ARBA00022729"/>
    </source>
</evidence>
<dbReference type="InterPro" id="IPR018389">
    <property type="entry name" value="DctP_fam"/>
</dbReference>
<dbReference type="PROSITE" id="PS51318">
    <property type="entry name" value="TAT"/>
    <property type="match status" value="1"/>
</dbReference>
<feature type="binding site" evidence="2">
    <location>
        <position position="180"/>
    </location>
    <ligand>
        <name>substrate</name>
    </ligand>
</feature>
<dbReference type="PANTHER" id="PTHR33376:SF5">
    <property type="entry name" value="EXTRACYTOPLASMIC SOLUTE RECEPTOR PROTEIN"/>
    <property type="match status" value="1"/>
</dbReference>
<feature type="binding site" evidence="2">
    <location>
        <position position="159"/>
    </location>
    <ligand>
        <name>substrate</name>
    </ligand>
</feature>
<evidence type="ECO:0000313" key="5">
    <source>
        <dbReference type="EMBL" id="QCI96956.1"/>
    </source>
</evidence>
<dbReference type="STRING" id="1367849.GCA_000518585_02768"/>
<reference evidence="5 7" key="1">
    <citation type="submission" date="2019-04" db="EMBL/GenBank/DDBJ databases">
        <title>Complete genome sequence of Agrobacterium larrymoorei CFBP5473.</title>
        <authorList>
            <person name="Haryono M."/>
            <person name="Chou L."/>
            <person name="Lin Y.-C."/>
            <person name="Lai E.-M."/>
            <person name="Kuo C.-H."/>
        </authorList>
    </citation>
    <scope>NUCLEOTIDE SEQUENCE [LARGE SCALE GENOMIC DNA]</scope>
    <source>
        <strain evidence="5 7">CFBP5473</strain>
    </source>
</reference>
<dbReference type="RefSeq" id="WP_027675516.1">
    <property type="nucleotide sequence ID" value="NZ_CP039691.1"/>
</dbReference>